<evidence type="ECO:0000313" key="1">
    <source>
        <dbReference type="EMBL" id="PCI30193.1"/>
    </source>
</evidence>
<dbReference type="AlphaFoldDB" id="A0A2A4T9I1"/>
<organism evidence="1 2">
    <name type="scientific">SAR324 cluster bacterium</name>
    <dbReference type="NCBI Taxonomy" id="2024889"/>
    <lineage>
        <taxon>Bacteria</taxon>
        <taxon>Deltaproteobacteria</taxon>
        <taxon>SAR324 cluster</taxon>
    </lineage>
</organism>
<comment type="caution">
    <text evidence="1">The sequence shown here is derived from an EMBL/GenBank/DDBJ whole genome shotgun (WGS) entry which is preliminary data.</text>
</comment>
<protein>
    <submittedName>
        <fullName evidence="1">Uncharacterized protein</fullName>
    </submittedName>
</protein>
<reference evidence="2" key="1">
    <citation type="submission" date="2017-08" db="EMBL/GenBank/DDBJ databases">
        <title>A dynamic microbial community with high functional redundancy inhabits the cold, oxic subseafloor aquifer.</title>
        <authorList>
            <person name="Tully B.J."/>
            <person name="Wheat C.G."/>
            <person name="Glazer B.T."/>
            <person name="Huber J.A."/>
        </authorList>
    </citation>
    <scope>NUCLEOTIDE SEQUENCE [LARGE SCALE GENOMIC DNA]</scope>
</reference>
<name>A0A2A4T9I1_9DELT</name>
<sequence length="115" mass="12995">MIQDIVKAFKEVNGDVKSIDVLKMFDYLGNAKGVLNTKTSLSFVLDLLEKSEGEDNQCAFYKHDNYIALVYDNTDINWKLTNLNGSECVLGDQDEDVQKIILNLLNNKNCTSQNI</sequence>
<proteinExistence type="predicted"/>
<accession>A0A2A4T9I1</accession>
<dbReference type="Proteomes" id="UP000218113">
    <property type="component" value="Unassembled WGS sequence"/>
</dbReference>
<gene>
    <name evidence="1" type="ORF">COB67_02590</name>
</gene>
<dbReference type="EMBL" id="NVSR01000007">
    <property type="protein sequence ID" value="PCI30193.1"/>
    <property type="molecule type" value="Genomic_DNA"/>
</dbReference>
<evidence type="ECO:0000313" key="2">
    <source>
        <dbReference type="Proteomes" id="UP000218113"/>
    </source>
</evidence>